<dbReference type="EMBL" id="MRWD01000001">
    <property type="protein sequence ID" value="ORJ23222.1"/>
    <property type="molecule type" value="Genomic_DNA"/>
</dbReference>
<protein>
    <recommendedName>
        <fullName evidence="3">Secreted protein</fullName>
    </recommendedName>
</protein>
<evidence type="ECO:0008006" key="3">
    <source>
        <dbReference type="Google" id="ProtNLM"/>
    </source>
</evidence>
<reference evidence="1 2" key="1">
    <citation type="journal article" date="2017" name="Int. J. Syst. Evol. Microbiol.">
        <title>Rouxiella badensis sp. nov. and Rouxiella silvae sp. nov. isolated from peat bog soil in Germany and emendation of the genus description.</title>
        <authorList>
            <person name="Le Fleche-Mateos A."/>
            <person name="Kugler J.H."/>
            <person name="Hansen S.H."/>
            <person name="Syldatk C."/>
            <person name="Hausmann R."/>
            <person name="Lomprez F."/>
            <person name="Vandenbogaert M."/>
            <person name="Manuguerra J.C."/>
            <person name="Grimont P.A."/>
        </authorList>
    </citation>
    <scope>NUCLEOTIDE SEQUENCE [LARGE SCALE GENOMIC DNA]</scope>
    <source>
        <strain evidence="1 2">213</strain>
    </source>
</reference>
<comment type="caution">
    <text evidence="1">The sequence shown here is derived from an EMBL/GenBank/DDBJ whole genome shotgun (WGS) entry which is preliminary data.</text>
</comment>
<sequence length="63" mass="6906">MQCGATSPVMGIALFVFKAVSAHESGFIYPDESFSVIPFSASLKKIRFLLTGARRLKVSRNNL</sequence>
<proteinExistence type="predicted"/>
<organism evidence="1 2">
    <name type="scientific">Rouxiella silvae</name>
    <dbReference type="NCBI Taxonomy" id="1646373"/>
    <lineage>
        <taxon>Bacteria</taxon>
        <taxon>Pseudomonadati</taxon>
        <taxon>Pseudomonadota</taxon>
        <taxon>Gammaproteobacteria</taxon>
        <taxon>Enterobacterales</taxon>
        <taxon>Yersiniaceae</taxon>
        <taxon>Rouxiella</taxon>
    </lineage>
</organism>
<gene>
    <name evidence="1" type="ORF">BS639_00515</name>
</gene>
<evidence type="ECO:0000313" key="1">
    <source>
        <dbReference type="EMBL" id="ORJ23222.1"/>
    </source>
</evidence>
<keyword evidence="2" id="KW-1185">Reference proteome</keyword>
<accession>A0ABX3U6U4</accession>
<evidence type="ECO:0000313" key="2">
    <source>
        <dbReference type="Proteomes" id="UP000192722"/>
    </source>
</evidence>
<dbReference type="Proteomes" id="UP000192722">
    <property type="component" value="Unassembled WGS sequence"/>
</dbReference>
<name>A0ABX3U6U4_9GAMM</name>